<dbReference type="EC" id="2.3.-.-" evidence="4"/>
<dbReference type="EMBL" id="JBHMDM010000004">
    <property type="protein sequence ID" value="MFB9377064.1"/>
    <property type="molecule type" value="Genomic_DNA"/>
</dbReference>
<dbReference type="SUPFAM" id="SSF55729">
    <property type="entry name" value="Acyl-CoA N-acyltransferases (Nat)"/>
    <property type="match status" value="1"/>
</dbReference>
<organism evidence="4 5">
    <name type="scientific">Kineococcus gynurae</name>
    <dbReference type="NCBI Taxonomy" id="452979"/>
    <lineage>
        <taxon>Bacteria</taxon>
        <taxon>Bacillati</taxon>
        <taxon>Actinomycetota</taxon>
        <taxon>Actinomycetes</taxon>
        <taxon>Kineosporiales</taxon>
        <taxon>Kineosporiaceae</taxon>
        <taxon>Kineococcus</taxon>
    </lineage>
</organism>
<dbReference type="RefSeq" id="WP_380135215.1">
    <property type="nucleotide sequence ID" value="NZ_JBHLUI010000003.1"/>
</dbReference>
<keyword evidence="1 4" id="KW-0808">Transferase</keyword>
<dbReference type="PROSITE" id="PS51186">
    <property type="entry name" value="GNAT"/>
    <property type="match status" value="1"/>
</dbReference>
<dbReference type="GO" id="GO:0016746">
    <property type="term" value="F:acyltransferase activity"/>
    <property type="evidence" value="ECO:0007669"/>
    <property type="project" value="UniProtKB-KW"/>
</dbReference>
<dbReference type="Gene3D" id="3.40.630.30">
    <property type="match status" value="1"/>
</dbReference>
<evidence type="ECO:0000256" key="1">
    <source>
        <dbReference type="ARBA" id="ARBA00022679"/>
    </source>
</evidence>
<evidence type="ECO:0000313" key="5">
    <source>
        <dbReference type="Proteomes" id="UP001589748"/>
    </source>
</evidence>
<feature type="domain" description="N-acetyltransferase" evidence="3">
    <location>
        <begin position="6"/>
        <end position="155"/>
    </location>
</feature>
<dbReference type="InterPro" id="IPR050832">
    <property type="entry name" value="Bact_Acetyltransf"/>
</dbReference>
<comment type="caution">
    <text evidence="4">The sequence shown here is derived from an EMBL/GenBank/DDBJ whole genome shotgun (WGS) entry which is preliminary data.</text>
</comment>
<keyword evidence="5" id="KW-1185">Reference proteome</keyword>
<evidence type="ECO:0000256" key="2">
    <source>
        <dbReference type="ARBA" id="ARBA00023315"/>
    </source>
</evidence>
<dbReference type="CDD" id="cd04301">
    <property type="entry name" value="NAT_SF"/>
    <property type="match status" value="1"/>
</dbReference>
<gene>
    <name evidence="4" type="ORF">ACFFVI_08785</name>
</gene>
<reference evidence="4 5" key="1">
    <citation type="submission" date="2024-09" db="EMBL/GenBank/DDBJ databases">
        <authorList>
            <person name="Sun Q."/>
            <person name="Mori K."/>
        </authorList>
    </citation>
    <scope>NUCLEOTIDE SEQUENCE [LARGE SCALE GENOMIC DNA]</scope>
    <source>
        <strain evidence="4 5">TISTR 1856</strain>
    </source>
</reference>
<dbReference type="Proteomes" id="UP001589748">
    <property type="component" value="Unassembled WGS sequence"/>
</dbReference>
<dbReference type="InterPro" id="IPR000182">
    <property type="entry name" value="GNAT_dom"/>
</dbReference>
<name>A0ABV5LSM3_9ACTN</name>
<keyword evidence="2 4" id="KW-0012">Acyltransferase</keyword>
<dbReference type="PANTHER" id="PTHR43877">
    <property type="entry name" value="AMINOALKYLPHOSPHONATE N-ACETYLTRANSFERASE-RELATED-RELATED"/>
    <property type="match status" value="1"/>
</dbReference>
<evidence type="ECO:0000259" key="3">
    <source>
        <dbReference type="PROSITE" id="PS51186"/>
    </source>
</evidence>
<dbReference type="Pfam" id="PF00583">
    <property type="entry name" value="Acetyltransf_1"/>
    <property type="match status" value="1"/>
</dbReference>
<dbReference type="InterPro" id="IPR016181">
    <property type="entry name" value="Acyl_CoA_acyltransferase"/>
</dbReference>
<dbReference type="PANTHER" id="PTHR43877:SF2">
    <property type="entry name" value="AMINOALKYLPHOSPHONATE N-ACETYLTRANSFERASE-RELATED"/>
    <property type="match status" value="1"/>
</dbReference>
<proteinExistence type="predicted"/>
<protein>
    <submittedName>
        <fullName evidence="4">GNAT family N-acetyltransferase</fullName>
        <ecNumber evidence="4">2.3.-.-</ecNumber>
    </submittedName>
</protein>
<evidence type="ECO:0000313" key="4">
    <source>
        <dbReference type="EMBL" id="MFB9377064.1"/>
    </source>
</evidence>
<sequence>MSSAEITFRTEHPGTESGVLLRRVYWAEVTAACGLPGGEPPAGDEHDLVAPRGTFVVASRAGEDLGCVGVRLLAGGDAEVKRLWVSPAARGLRLGTRLLEVAEEWARAQGATRLCLDTRRELAAAVTLYARVGYVEVEPYNENADADLWFAKPLV</sequence>
<accession>A0ABV5LSM3</accession>